<accession>A0ACB9YA46</accession>
<gene>
    <name evidence="1" type="ORF">MKS88_003323</name>
</gene>
<dbReference type="EMBL" id="CM043778">
    <property type="protein sequence ID" value="KAI4837903.1"/>
    <property type="molecule type" value="Genomic_DNA"/>
</dbReference>
<proteinExistence type="predicted"/>
<reference evidence="1" key="1">
    <citation type="submission" date="2022-06" db="EMBL/GenBank/DDBJ databases">
        <title>The First Complete Genome of the Simian Malaria Parasite Plasmodium brasilianum.</title>
        <authorList>
            <person name="Bajic M."/>
            <person name="Ravishankar S."/>
        </authorList>
    </citation>
    <scope>NUCLEOTIDE SEQUENCE</scope>
    <source>
        <strain evidence="1">Bolivian I</strain>
    </source>
</reference>
<evidence type="ECO:0000313" key="2">
    <source>
        <dbReference type="Proteomes" id="UP001056978"/>
    </source>
</evidence>
<organism evidence="1 2">
    <name type="scientific">Plasmodium brasilianum</name>
    <dbReference type="NCBI Taxonomy" id="5824"/>
    <lineage>
        <taxon>Eukaryota</taxon>
        <taxon>Sar</taxon>
        <taxon>Alveolata</taxon>
        <taxon>Apicomplexa</taxon>
        <taxon>Aconoidasida</taxon>
        <taxon>Haemosporida</taxon>
        <taxon>Plasmodiidae</taxon>
        <taxon>Plasmodium</taxon>
        <taxon>Plasmodium (Plasmodium)</taxon>
    </lineage>
</organism>
<protein>
    <submittedName>
        <fullName evidence="1">Uncharacterized protein</fullName>
    </submittedName>
</protein>
<comment type="caution">
    <text evidence="1">The sequence shown here is derived from an EMBL/GenBank/DDBJ whole genome shotgun (WGS) entry which is preliminary data.</text>
</comment>
<dbReference type="Proteomes" id="UP001056978">
    <property type="component" value="Chromosome 10"/>
</dbReference>
<name>A0ACB9YA46_PLABR</name>
<sequence length="155" mass="17869">MSVRKMMRCKCEHFKQQYNNLWNSKKLHMFNYFSFLKYFILVIFENSNNPVEQINIELIAVIVNATQPHNASAKLQICRSPGIGLRINHAIDLFLKNIEALITCGGRHEIPKCELEAILHNKGGNLISHLSKTLKGNNTLILKEVYLNHHILTVF</sequence>
<keyword evidence="2" id="KW-1185">Reference proteome</keyword>
<evidence type="ECO:0000313" key="1">
    <source>
        <dbReference type="EMBL" id="KAI4837903.1"/>
    </source>
</evidence>